<accession>A0A6V8SRQ9</accession>
<dbReference type="InterPro" id="IPR046342">
    <property type="entry name" value="CBS_dom_sf"/>
</dbReference>
<gene>
    <name evidence="5" type="ORF">bsdtw1_04082</name>
</gene>
<feature type="domain" description="CBS" evidence="4">
    <location>
        <begin position="7"/>
        <end position="64"/>
    </location>
</feature>
<dbReference type="InterPro" id="IPR000644">
    <property type="entry name" value="CBS_dom"/>
</dbReference>
<dbReference type="CDD" id="cd04622">
    <property type="entry name" value="CBS_pair_HRP1_like"/>
    <property type="match status" value="1"/>
</dbReference>
<evidence type="ECO:0000313" key="6">
    <source>
        <dbReference type="Proteomes" id="UP000580568"/>
    </source>
</evidence>
<dbReference type="EMBL" id="BLZR01000001">
    <property type="protein sequence ID" value="GFP77908.1"/>
    <property type="molecule type" value="Genomic_DNA"/>
</dbReference>
<dbReference type="RefSeq" id="WP_183279243.1">
    <property type="nucleotide sequence ID" value="NZ_BLZR01000001.1"/>
</dbReference>
<name>A0A6V8SRQ9_9CLOT</name>
<dbReference type="PROSITE" id="PS51371">
    <property type="entry name" value="CBS"/>
    <property type="match status" value="2"/>
</dbReference>
<dbReference type="AlphaFoldDB" id="A0A6V8SRQ9"/>
<dbReference type="Pfam" id="PF00571">
    <property type="entry name" value="CBS"/>
    <property type="match status" value="2"/>
</dbReference>
<sequence>MKASDIMSKSMVSLSSNDTIERAATLMKEYDIGSVPVCDGDKVIGIVTDRDITLRAVSSGTNTSSETVKNVMTTNPVTASPDMSLEDLSKIMSQQQIRRIPIVENQRLVGIVSLGDLATEPQADQKAGHSLSDISQPGTQNY</sequence>
<keyword evidence="1 2" id="KW-0129">CBS domain</keyword>
<evidence type="ECO:0000256" key="1">
    <source>
        <dbReference type="ARBA" id="ARBA00023122"/>
    </source>
</evidence>
<dbReference type="PANTHER" id="PTHR43080">
    <property type="entry name" value="CBS DOMAIN-CONTAINING PROTEIN CBSX3, MITOCHONDRIAL"/>
    <property type="match status" value="1"/>
</dbReference>
<proteinExistence type="predicted"/>
<comment type="caution">
    <text evidence="5">The sequence shown here is derived from an EMBL/GenBank/DDBJ whole genome shotgun (WGS) entry which is preliminary data.</text>
</comment>
<feature type="region of interest" description="Disordered" evidence="3">
    <location>
        <begin position="122"/>
        <end position="142"/>
    </location>
</feature>
<dbReference type="PANTHER" id="PTHR43080:SF2">
    <property type="entry name" value="CBS DOMAIN-CONTAINING PROTEIN"/>
    <property type="match status" value="1"/>
</dbReference>
<evidence type="ECO:0000259" key="4">
    <source>
        <dbReference type="PROSITE" id="PS51371"/>
    </source>
</evidence>
<dbReference type="Gene3D" id="3.10.580.10">
    <property type="entry name" value="CBS-domain"/>
    <property type="match status" value="1"/>
</dbReference>
<protein>
    <submittedName>
        <fullName evidence="5">Hypoxic response protein 1</fullName>
    </submittedName>
</protein>
<feature type="domain" description="CBS" evidence="4">
    <location>
        <begin position="72"/>
        <end position="131"/>
    </location>
</feature>
<organism evidence="5 6">
    <name type="scientific">Clostridium fungisolvens</name>
    <dbReference type="NCBI Taxonomy" id="1604897"/>
    <lineage>
        <taxon>Bacteria</taxon>
        <taxon>Bacillati</taxon>
        <taxon>Bacillota</taxon>
        <taxon>Clostridia</taxon>
        <taxon>Eubacteriales</taxon>
        <taxon>Clostridiaceae</taxon>
        <taxon>Clostridium</taxon>
    </lineage>
</organism>
<dbReference type="SUPFAM" id="SSF54631">
    <property type="entry name" value="CBS-domain pair"/>
    <property type="match status" value="1"/>
</dbReference>
<dbReference type="Proteomes" id="UP000580568">
    <property type="component" value="Unassembled WGS sequence"/>
</dbReference>
<dbReference type="SMART" id="SM00116">
    <property type="entry name" value="CBS"/>
    <property type="match status" value="2"/>
</dbReference>
<dbReference type="InterPro" id="IPR051257">
    <property type="entry name" value="Diverse_CBS-Domain"/>
</dbReference>
<reference evidence="5 6" key="1">
    <citation type="submission" date="2020-07" db="EMBL/GenBank/DDBJ databases">
        <title>A new beta-1,3-glucan-decomposing anaerobic bacterium isolated from anoxic soil subjected to biological soil disinfestation.</title>
        <authorList>
            <person name="Ueki A."/>
            <person name="Tonouchi A."/>
        </authorList>
    </citation>
    <scope>NUCLEOTIDE SEQUENCE [LARGE SCALE GENOMIC DNA]</scope>
    <source>
        <strain evidence="5 6">TW1</strain>
    </source>
</reference>
<evidence type="ECO:0000256" key="2">
    <source>
        <dbReference type="PROSITE-ProRule" id="PRU00703"/>
    </source>
</evidence>
<keyword evidence="6" id="KW-1185">Reference proteome</keyword>
<feature type="compositionally biased region" description="Polar residues" evidence="3">
    <location>
        <begin position="132"/>
        <end position="142"/>
    </location>
</feature>
<evidence type="ECO:0000313" key="5">
    <source>
        <dbReference type="EMBL" id="GFP77908.1"/>
    </source>
</evidence>
<evidence type="ECO:0000256" key="3">
    <source>
        <dbReference type="SAM" id="MobiDB-lite"/>
    </source>
</evidence>